<keyword evidence="2" id="KW-1185">Reference proteome</keyword>
<comment type="caution">
    <text evidence="1">The sequence shown here is derived from an EMBL/GenBank/DDBJ whole genome shotgun (WGS) entry which is preliminary data.</text>
</comment>
<evidence type="ECO:0000313" key="2">
    <source>
        <dbReference type="Proteomes" id="UP000004088"/>
    </source>
</evidence>
<accession>F0EXA4</accession>
<sequence length="202" mass="22510">MFFPGSLQTLLTSLKKENSMKPLLAVSSFVITLAACNSLSGTPNIPIGKETNEYKVTEAGGVWAELKTDSPAQSNYRYGFTILLKHAEQVRSVKIERIENGRAETVIDDSTNATTQPVWQPQQPAGARSRLHGKGIGNTSWVGQTAEHNLTPAQSPWLYQSGDMQQHYRITITDMQGKQTVLHQPTMIPVKVKQLFRNFIRQ</sequence>
<dbReference type="STRING" id="888741.HMPREF9098_0482"/>
<reference evidence="1 2" key="1">
    <citation type="submission" date="2011-01" db="EMBL/GenBank/DDBJ databases">
        <authorList>
            <person name="Muzny D."/>
            <person name="Qin X."/>
            <person name="Deng J."/>
            <person name="Jiang H."/>
            <person name="Liu Y."/>
            <person name="Qu J."/>
            <person name="Song X.-Z."/>
            <person name="Zhang L."/>
            <person name="Thornton R."/>
            <person name="Coyle M."/>
            <person name="Francisco L."/>
            <person name="Jackson L."/>
            <person name="Javaid M."/>
            <person name="Korchina V."/>
            <person name="Kovar C."/>
            <person name="Mata R."/>
            <person name="Mathew T."/>
            <person name="Ngo R."/>
            <person name="Nguyen L."/>
            <person name="Nguyen N."/>
            <person name="Okwuonu G."/>
            <person name="Ongeri F."/>
            <person name="Pham C."/>
            <person name="Simmons D."/>
            <person name="Wilczek-Boney K."/>
            <person name="Hale W."/>
            <person name="Jakkamsetti A."/>
            <person name="Pham P."/>
            <person name="Ruth R."/>
            <person name="San Lucas F."/>
            <person name="Warren J."/>
            <person name="Zhang J."/>
            <person name="Zhao Z."/>
            <person name="Zhou C."/>
            <person name="Zhu D."/>
            <person name="Lee S."/>
            <person name="Bess C."/>
            <person name="Blankenburg K."/>
            <person name="Forbes L."/>
            <person name="Fu Q."/>
            <person name="Gubbala S."/>
            <person name="Hirani K."/>
            <person name="Jayaseelan J.C."/>
            <person name="Lara F."/>
            <person name="Munidasa M."/>
            <person name="Palculict T."/>
            <person name="Patil S."/>
            <person name="Pu L.-L."/>
            <person name="Saada N."/>
            <person name="Tang L."/>
            <person name="Weissenberger G."/>
            <person name="Zhu Y."/>
            <person name="Hemphill L."/>
            <person name="Shang Y."/>
            <person name="Youmans B."/>
            <person name="Ayvaz T."/>
            <person name="Ross M."/>
            <person name="Santibanez J."/>
            <person name="Aqrawi P."/>
            <person name="Gross S."/>
            <person name="Joshi V."/>
            <person name="Fowler G."/>
            <person name="Nazareth L."/>
            <person name="Reid J."/>
            <person name="Worley K."/>
            <person name="Petrosino J."/>
            <person name="Highlander S."/>
            <person name="Gibbs R."/>
        </authorList>
    </citation>
    <scope>NUCLEOTIDE SEQUENCE [LARGE SCALE GENOMIC DNA]</scope>
    <source>
        <strain evidence="1 2">ATCC 33394</strain>
    </source>
</reference>
<evidence type="ECO:0000313" key="1">
    <source>
        <dbReference type="EMBL" id="EGC18333.1"/>
    </source>
</evidence>
<proteinExistence type="predicted"/>
<gene>
    <name evidence="1" type="ORF">HMPREF9098_0482</name>
</gene>
<dbReference type="EMBL" id="AEWV01000006">
    <property type="protein sequence ID" value="EGC18333.1"/>
    <property type="molecule type" value="Genomic_DNA"/>
</dbReference>
<dbReference type="HOGENOM" id="CLU_1452332_0_0_4"/>
<protein>
    <submittedName>
        <fullName evidence="1">Uncharacterized protein</fullName>
    </submittedName>
</protein>
<name>F0EXA4_9NEIS</name>
<dbReference type="Proteomes" id="UP000004088">
    <property type="component" value="Unassembled WGS sequence"/>
</dbReference>
<organism evidence="1 2">
    <name type="scientific">Kingella denitrificans ATCC 33394</name>
    <dbReference type="NCBI Taxonomy" id="888741"/>
    <lineage>
        <taxon>Bacteria</taxon>
        <taxon>Pseudomonadati</taxon>
        <taxon>Pseudomonadota</taxon>
        <taxon>Betaproteobacteria</taxon>
        <taxon>Neisseriales</taxon>
        <taxon>Neisseriaceae</taxon>
        <taxon>Kingella</taxon>
    </lineage>
</organism>
<dbReference type="AlphaFoldDB" id="F0EXA4"/>